<evidence type="ECO:0000313" key="6">
    <source>
        <dbReference type="EMBL" id="VDI70743.1"/>
    </source>
</evidence>
<evidence type="ECO:0000256" key="3">
    <source>
        <dbReference type="SAM" id="SignalP"/>
    </source>
</evidence>
<dbReference type="PROSITE" id="PS00022">
    <property type="entry name" value="EGF_1"/>
    <property type="match status" value="1"/>
</dbReference>
<sequence length="754" mass="83006">MDTRLILFALSFVQAVLTTTVTDGNWSPWSNVTACSTTCADGYIIRNRTCDNPPPSNGGTNCSGLSTDKVLCNEEIGGVDCNGSASQNQPCNMEDCPGMDNKGKEFVFGFMPNYDLTSDLKIFITTDSEKDVRVDVTTPLFNPSFSDSSIVRKGTVKKVSIDQLIVGSPGEIGEKGIHVTADDDIIVYAINKKYRTTDAFLVLPVDALGQEYYVVSWQMFSSFMIIGIDDNTEVKIKFGKECQSLMVNGIPFGPRTTLTISMNKFETFFMTSSTGDFTGTHIFSTKNVALLGGSVCAKIGQGRCDHLVQQMLPIEKWGKEFVTIGMPNCNSPDTYRIVASQDNTVVNISGRNPVNLLESGDFFTFNLNDRSSKTVSSDKQIALTLFANGGCKGNLGDPAMILIPPIQQYSSNYTFSTVSLDGNDFINSIVLVISDNFKSGLRFDNKPLSASTWDSVDGRSDIKYTDFIITSGAHYVSHINPMVTFLAVSTGIQFFNSYGYPAGLNFRSTVQDCNKEAENNTGTGGSSCDLGLDPCKDVHCLNNGTCSPLGWTGYECKCPDPFYGPVCEIDMCKPYPSDVVFVLDNSMSMGNVYFTLQKEYLINLTNDWIIDEEHFQIAIITFSDVSVVQYDFGIISNNTDFSDKLSNIEFKGSISQLHLGIAEGVNLLSKRERRIHLMKAKKYLIIISDGLLSTPRDLQAVTSEDIETDIVAFGEDVSHYYLSKTTGNMTGVFPPTSDRLWYHMMADLIHPFCN</sequence>
<dbReference type="Pfam" id="PF00008">
    <property type="entry name" value="EGF"/>
    <property type="match status" value="1"/>
</dbReference>
<comment type="caution">
    <text evidence="2">Lacks conserved residue(s) required for the propagation of feature annotation.</text>
</comment>
<dbReference type="FunFam" id="2.20.100.10:FF:000001">
    <property type="entry name" value="semaphorin-5A isoform X1"/>
    <property type="match status" value="1"/>
</dbReference>
<dbReference type="SUPFAM" id="SSF53300">
    <property type="entry name" value="vWA-like"/>
    <property type="match status" value="1"/>
</dbReference>
<keyword evidence="2" id="KW-0245">EGF-like domain</keyword>
<keyword evidence="1 2" id="KW-1015">Disulfide bond</keyword>
<feature type="disulfide bond" evidence="2">
    <location>
        <begin position="558"/>
        <end position="567"/>
    </location>
</feature>
<organism evidence="6 7">
    <name type="scientific">Mytilus galloprovincialis</name>
    <name type="common">Mediterranean mussel</name>
    <dbReference type="NCBI Taxonomy" id="29158"/>
    <lineage>
        <taxon>Eukaryota</taxon>
        <taxon>Metazoa</taxon>
        <taxon>Spiralia</taxon>
        <taxon>Lophotrochozoa</taxon>
        <taxon>Mollusca</taxon>
        <taxon>Bivalvia</taxon>
        <taxon>Autobranchia</taxon>
        <taxon>Pteriomorphia</taxon>
        <taxon>Mytilida</taxon>
        <taxon>Mytiloidea</taxon>
        <taxon>Mytilidae</taxon>
        <taxon>Mytilinae</taxon>
        <taxon>Mytilus</taxon>
    </lineage>
</organism>
<keyword evidence="7" id="KW-1185">Reference proteome</keyword>
<feature type="chain" id="PRO_5032901004" evidence="3">
    <location>
        <begin position="19"/>
        <end position="754"/>
    </location>
</feature>
<dbReference type="Pfam" id="PF00092">
    <property type="entry name" value="VWA"/>
    <property type="match status" value="1"/>
</dbReference>
<dbReference type="PROSITE" id="PS50026">
    <property type="entry name" value="EGF_3"/>
    <property type="match status" value="1"/>
</dbReference>
<dbReference type="InterPro" id="IPR035234">
    <property type="entry name" value="IgGFc-bd_N"/>
</dbReference>
<evidence type="ECO:0000256" key="2">
    <source>
        <dbReference type="PROSITE-ProRule" id="PRU00076"/>
    </source>
</evidence>
<dbReference type="InterPro" id="IPR000884">
    <property type="entry name" value="TSP1_rpt"/>
</dbReference>
<dbReference type="SUPFAM" id="SSF82895">
    <property type="entry name" value="TSP-1 type 1 repeat"/>
    <property type="match status" value="1"/>
</dbReference>
<dbReference type="Gene3D" id="2.10.25.10">
    <property type="entry name" value="Laminin"/>
    <property type="match status" value="1"/>
</dbReference>
<dbReference type="CDD" id="cd00054">
    <property type="entry name" value="EGF_CA"/>
    <property type="match status" value="1"/>
</dbReference>
<dbReference type="PROSITE" id="PS01186">
    <property type="entry name" value="EGF_2"/>
    <property type="match status" value="1"/>
</dbReference>
<dbReference type="PROSITE" id="PS50092">
    <property type="entry name" value="TSP1"/>
    <property type="match status" value="1"/>
</dbReference>
<proteinExistence type="predicted"/>
<dbReference type="SMART" id="SM00209">
    <property type="entry name" value="TSP1"/>
    <property type="match status" value="1"/>
</dbReference>
<feature type="non-terminal residue" evidence="6">
    <location>
        <position position="1"/>
    </location>
</feature>
<protein>
    <submittedName>
        <fullName evidence="6">Uncharacterized protein</fullName>
    </submittedName>
</protein>
<feature type="domain" description="VWFA" evidence="5">
    <location>
        <begin position="578"/>
        <end position="724"/>
    </location>
</feature>
<dbReference type="Pfam" id="PF17517">
    <property type="entry name" value="IgGFc_binding"/>
    <property type="match status" value="1"/>
</dbReference>
<dbReference type="PANTHER" id="PTHR46534:SF1">
    <property type="entry name" value="IGGFC-BINDING PROTEIN N-TERMINAL DOMAIN-CONTAINING PROTEIN"/>
    <property type="match status" value="1"/>
</dbReference>
<evidence type="ECO:0000313" key="7">
    <source>
        <dbReference type="Proteomes" id="UP000596742"/>
    </source>
</evidence>
<keyword evidence="3" id="KW-0732">Signal</keyword>
<dbReference type="Gene3D" id="2.20.100.10">
    <property type="entry name" value="Thrombospondin type-1 (TSP1) repeat"/>
    <property type="match status" value="1"/>
</dbReference>
<dbReference type="EMBL" id="UYJE01009173">
    <property type="protein sequence ID" value="VDI70743.1"/>
    <property type="molecule type" value="Genomic_DNA"/>
</dbReference>
<dbReference type="AlphaFoldDB" id="A0A8B6GWU3"/>
<dbReference type="InterPro" id="IPR036465">
    <property type="entry name" value="vWFA_dom_sf"/>
</dbReference>
<dbReference type="PANTHER" id="PTHR46534">
    <property type="entry name" value="IGGFC_BINDING DOMAIN-CONTAINING PROTEIN"/>
    <property type="match status" value="1"/>
</dbReference>
<gene>
    <name evidence="6" type="ORF">MGAL_10B042203</name>
</gene>
<reference evidence="6" key="1">
    <citation type="submission" date="2018-11" db="EMBL/GenBank/DDBJ databases">
        <authorList>
            <person name="Alioto T."/>
            <person name="Alioto T."/>
        </authorList>
    </citation>
    <scope>NUCLEOTIDE SEQUENCE</scope>
</reference>
<evidence type="ECO:0000256" key="1">
    <source>
        <dbReference type="ARBA" id="ARBA00023157"/>
    </source>
</evidence>
<dbReference type="InterPro" id="IPR002035">
    <property type="entry name" value="VWF_A"/>
</dbReference>
<dbReference type="SMART" id="SM00327">
    <property type="entry name" value="VWA"/>
    <property type="match status" value="1"/>
</dbReference>
<feature type="signal peptide" evidence="3">
    <location>
        <begin position="1"/>
        <end position="18"/>
    </location>
</feature>
<dbReference type="PROSITE" id="PS50234">
    <property type="entry name" value="VWFA"/>
    <property type="match status" value="1"/>
</dbReference>
<evidence type="ECO:0000259" key="4">
    <source>
        <dbReference type="PROSITE" id="PS50026"/>
    </source>
</evidence>
<dbReference type="OrthoDB" id="6136119at2759"/>
<name>A0A8B6GWU3_MYTGA</name>
<dbReference type="Proteomes" id="UP000596742">
    <property type="component" value="Unassembled WGS sequence"/>
</dbReference>
<comment type="caution">
    <text evidence="6">The sequence shown here is derived from an EMBL/GenBank/DDBJ whole genome shotgun (WGS) entry which is preliminary data.</text>
</comment>
<dbReference type="Gene3D" id="3.40.50.410">
    <property type="entry name" value="von Willebrand factor, type A domain"/>
    <property type="match status" value="1"/>
</dbReference>
<feature type="domain" description="EGF-like" evidence="4">
    <location>
        <begin position="531"/>
        <end position="568"/>
    </location>
</feature>
<dbReference type="InterPro" id="IPR036383">
    <property type="entry name" value="TSP1_rpt_sf"/>
</dbReference>
<dbReference type="Pfam" id="PF00090">
    <property type="entry name" value="TSP_1"/>
    <property type="match status" value="1"/>
</dbReference>
<dbReference type="CDD" id="cd00198">
    <property type="entry name" value="vWFA"/>
    <property type="match status" value="1"/>
</dbReference>
<dbReference type="SMART" id="SM00181">
    <property type="entry name" value="EGF"/>
    <property type="match status" value="1"/>
</dbReference>
<evidence type="ECO:0000259" key="5">
    <source>
        <dbReference type="PROSITE" id="PS50234"/>
    </source>
</evidence>
<accession>A0A8B6GWU3</accession>
<dbReference type="InterPro" id="IPR000742">
    <property type="entry name" value="EGF"/>
</dbReference>